<accession>A0A1N7HIF2</accession>
<dbReference type="GeneID" id="97500177"/>
<dbReference type="InterPro" id="IPR002539">
    <property type="entry name" value="MaoC-like_dom"/>
</dbReference>
<dbReference type="RefSeq" id="WP_030512388.1">
    <property type="nucleotide sequence ID" value="NZ_FTNI01000053.1"/>
</dbReference>
<dbReference type="OrthoDB" id="9801735at2"/>
<gene>
    <name evidence="3" type="ORF">SAMN05421833_1536</name>
</gene>
<evidence type="ECO:0000313" key="3">
    <source>
        <dbReference type="EMBL" id="SIS24666.1"/>
    </source>
</evidence>
<name>A0A1N7HIF2_9ACTN</name>
<dbReference type="PANTHER" id="PTHR42993">
    <property type="entry name" value="MAOC-LIKE DEHYDRATASE DOMAIN-CONTAINING PROTEIN"/>
    <property type="match status" value="1"/>
</dbReference>
<comment type="similarity">
    <text evidence="1">Belongs to the enoyl-CoA hydratase/isomerase family.</text>
</comment>
<keyword evidence="4" id="KW-1185">Reference proteome</keyword>
<organism evidence="3 4">
    <name type="scientific">Microbispora rosea</name>
    <dbReference type="NCBI Taxonomy" id="58117"/>
    <lineage>
        <taxon>Bacteria</taxon>
        <taxon>Bacillati</taxon>
        <taxon>Actinomycetota</taxon>
        <taxon>Actinomycetes</taxon>
        <taxon>Streptosporangiales</taxon>
        <taxon>Streptosporangiaceae</taxon>
        <taxon>Microbispora</taxon>
    </lineage>
</organism>
<reference evidence="4" key="1">
    <citation type="submission" date="2017-01" db="EMBL/GenBank/DDBJ databases">
        <authorList>
            <person name="Varghese N."/>
            <person name="Submissions S."/>
        </authorList>
    </citation>
    <scope>NUCLEOTIDE SEQUENCE [LARGE SCALE GENOMIC DNA]</scope>
    <source>
        <strain evidence="4">ATCC 12950</strain>
    </source>
</reference>
<dbReference type="PANTHER" id="PTHR42993:SF1">
    <property type="entry name" value="MAOC-LIKE DEHYDRATASE DOMAIN-CONTAINING PROTEIN"/>
    <property type="match status" value="1"/>
</dbReference>
<proteinExistence type="inferred from homology"/>
<evidence type="ECO:0000259" key="2">
    <source>
        <dbReference type="Pfam" id="PF01575"/>
    </source>
</evidence>
<protein>
    <submittedName>
        <fullName evidence="3">Acyl dehydratase</fullName>
    </submittedName>
</protein>
<dbReference type="STRING" id="58117.SAMN05421833_1536"/>
<evidence type="ECO:0000256" key="1">
    <source>
        <dbReference type="ARBA" id="ARBA00005254"/>
    </source>
</evidence>
<evidence type="ECO:0000313" key="4">
    <source>
        <dbReference type="Proteomes" id="UP000186096"/>
    </source>
</evidence>
<dbReference type="SUPFAM" id="SSF54637">
    <property type="entry name" value="Thioesterase/thiol ester dehydrase-isomerase"/>
    <property type="match status" value="1"/>
</dbReference>
<feature type="domain" description="MaoC-like" evidence="2">
    <location>
        <begin position="14"/>
        <end position="119"/>
    </location>
</feature>
<dbReference type="Pfam" id="PF01575">
    <property type="entry name" value="MaoC_dehydratas"/>
    <property type="match status" value="1"/>
</dbReference>
<dbReference type="EMBL" id="FTNI01000053">
    <property type="protein sequence ID" value="SIS24666.1"/>
    <property type="molecule type" value="Genomic_DNA"/>
</dbReference>
<dbReference type="CDD" id="cd03450">
    <property type="entry name" value="NodN"/>
    <property type="match status" value="1"/>
</dbReference>
<dbReference type="InterPro" id="IPR039375">
    <property type="entry name" value="NodN-like"/>
</dbReference>
<sequence length="152" mass="16488">MTTTAHGLDEIKALAGKDLGHSGWLEITQERVNTFADATDDHQWIHVDPVRAADGPFGGPIAHGYLTLSLVIPLFNELLDIQGVKMSVNYGLEKVRFPSPVKVGGRIRLAAVVVSVEDVPGDGVQMLLDFTVEIEGANKPACVARVIYRHYA</sequence>
<dbReference type="Gene3D" id="3.10.129.10">
    <property type="entry name" value="Hotdog Thioesterase"/>
    <property type="match status" value="1"/>
</dbReference>
<dbReference type="InterPro" id="IPR029069">
    <property type="entry name" value="HotDog_dom_sf"/>
</dbReference>
<dbReference type="Proteomes" id="UP000186096">
    <property type="component" value="Unassembled WGS sequence"/>
</dbReference>
<dbReference type="AlphaFoldDB" id="A0A1N7HIF2"/>